<dbReference type="OrthoDB" id="9792348at2"/>
<dbReference type="InterPro" id="IPR009061">
    <property type="entry name" value="DNA-bd_dom_put_sf"/>
</dbReference>
<gene>
    <name evidence="2" type="ORF">ERS672216_01079</name>
</gene>
<dbReference type="GO" id="GO:0006355">
    <property type="term" value="P:regulation of DNA-templated transcription"/>
    <property type="evidence" value="ECO:0007669"/>
    <property type="project" value="InterPro"/>
</dbReference>
<evidence type="ECO:0000313" key="3">
    <source>
        <dbReference type="Proteomes" id="UP000069632"/>
    </source>
</evidence>
<evidence type="ECO:0000313" key="2">
    <source>
        <dbReference type="EMBL" id="CZE47816.1"/>
    </source>
</evidence>
<dbReference type="Gene3D" id="1.10.1660.10">
    <property type="match status" value="1"/>
</dbReference>
<dbReference type="EMBL" id="FIZP01000004">
    <property type="protein sequence ID" value="CZE47816.1"/>
    <property type="molecule type" value="Genomic_DNA"/>
</dbReference>
<dbReference type="AlphaFoldDB" id="A0A128EFW2"/>
<proteinExistence type="predicted"/>
<dbReference type="InterPro" id="IPR000551">
    <property type="entry name" value="MerR-type_HTH_dom"/>
</dbReference>
<dbReference type="Proteomes" id="UP000069632">
    <property type="component" value="Unassembled WGS sequence"/>
</dbReference>
<dbReference type="RefSeq" id="WP_075493189.1">
    <property type="nucleotide sequence ID" value="NZ_CP053844.1"/>
</dbReference>
<name>A0A128EFW2_9BACT</name>
<dbReference type="GO" id="GO:0003677">
    <property type="term" value="F:DNA binding"/>
    <property type="evidence" value="ECO:0007669"/>
    <property type="project" value="InterPro"/>
</dbReference>
<dbReference type="Pfam" id="PF13411">
    <property type="entry name" value="MerR_1"/>
    <property type="match status" value="1"/>
</dbReference>
<evidence type="ECO:0000259" key="1">
    <source>
        <dbReference type="Pfam" id="PF13411"/>
    </source>
</evidence>
<protein>
    <submittedName>
        <fullName evidence="2">Transcriptional regulator, MerR family protein</fullName>
    </submittedName>
</protein>
<dbReference type="SUPFAM" id="SSF46955">
    <property type="entry name" value="Putative DNA-binding domain"/>
    <property type="match status" value="1"/>
</dbReference>
<keyword evidence="3" id="KW-1185">Reference proteome</keyword>
<accession>A0A128EFW2</accession>
<reference evidence="2 3" key="1">
    <citation type="submission" date="2016-02" db="EMBL/GenBank/DDBJ databases">
        <authorList>
            <consortium name="Pathogen Informatics"/>
        </authorList>
    </citation>
    <scope>NUCLEOTIDE SEQUENCE [LARGE SCALE GENOMIC DNA]</scope>
    <source>
        <strain evidence="2 3">RC20</strain>
    </source>
</reference>
<feature type="domain" description="HTH merR-type" evidence="1">
    <location>
        <begin position="13"/>
        <end position="79"/>
    </location>
</feature>
<organism evidence="2 3">
    <name type="scientific">Campylobacter geochelonis</name>
    <dbReference type="NCBI Taxonomy" id="1780362"/>
    <lineage>
        <taxon>Bacteria</taxon>
        <taxon>Pseudomonadati</taxon>
        <taxon>Campylobacterota</taxon>
        <taxon>Epsilonproteobacteria</taxon>
        <taxon>Campylobacterales</taxon>
        <taxon>Campylobacteraceae</taxon>
        <taxon>Campylobacter</taxon>
    </lineage>
</organism>
<sequence>MQDKTNSSAPTHYKMSELIELTETPKSTILFYIKEGLLPKPTKVKTNVHSYGVDTVKMLKFIKYTQTYFNFSIKELKTLVLRDDFSFENCYESLLNSLDIFMGAGFKKEVSKEKIEDELNISKSELEGFIKDGYILSRDGNLTQKELEILSIIKRAKNSEIGFDIVKIYLEFALNLAKIEGEIAKEALEKSSDKNELYRLILDITLTLKPYIFNYQTFNIYKKDIK</sequence>